<dbReference type="STRING" id="45351.A7RTF6"/>
<dbReference type="CDD" id="cd19049">
    <property type="entry name" value="LGIC_TM_anion"/>
    <property type="match status" value="1"/>
</dbReference>
<evidence type="ECO:0000256" key="12">
    <source>
        <dbReference type="ARBA" id="ARBA00023303"/>
    </source>
</evidence>
<dbReference type="PRINTS" id="PR00252">
    <property type="entry name" value="NRIONCHANNEL"/>
</dbReference>
<evidence type="ECO:0000256" key="6">
    <source>
        <dbReference type="ARBA" id="ARBA00023018"/>
    </source>
</evidence>
<accession>A7RTF6</accession>
<feature type="non-terminal residue" evidence="17">
    <location>
        <position position="291"/>
    </location>
</feature>
<dbReference type="FunFam" id="2.70.170.10:FF:000045">
    <property type="entry name" value="Predicted protein"/>
    <property type="match status" value="1"/>
</dbReference>
<feature type="transmembrane region" description="Helical" evidence="14">
    <location>
        <begin position="239"/>
        <end position="259"/>
    </location>
</feature>
<dbReference type="Gene3D" id="2.70.170.10">
    <property type="entry name" value="Neurotransmitter-gated ion-channel ligand-binding domain"/>
    <property type="match status" value="1"/>
</dbReference>
<proteinExistence type="inferred from homology"/>
<gene>
    <name evidence="17" type="ORF">NEMVEDRAFT_v1g92943</name>
</gene>
<keyword evidence="1 14" id="KW-0813">Transport</keyword>
<dbReference type="InterPro" id="IPR036719">
    <property type="entry name" value="Neuro-gated_channel_TM_sf"/>
</dbReference>
<dbReference type="InterPro" id="IPR036734">
    <property type="entry name" value="Neur_chan_lig-bd_sf"/>
</dbReference>
<feature type="domain" description="Neurotransmitter-gated ion-channel ligand-binding" evidence="15">
    <location>
        <begin position="5"/>
        <end position="208"/>
    </location>
</feature>
<evidence type="ECO:0000256" key="14">
    <source>
        <dbReference type="RuleBase" id="RU000687"/>
    </source>
</evidence>
<keyword evidence="9" id="KW-1015">Disulfide bond</keyword>
<evidence type="ECO:0000256" key="3">
    <source>
        <dbReference type="ARBA" id="ARBA00022692"/>
    </source>
</evidence>
<evidence type="ECO:0000313" key="18">
    <source>
        <dbReference type="Proteomes" id="UP000001593"/>
    </source>
</evidence>
<evidence type="ECO:0000256" key="10">
    <source>
        <dbReference type="ARBA" id="ARBA00023180"/>
    </source>
</evidence>
<keyword evidence="4" id="KW-0732">Signal</keyword>
<evidence type="ECO:0000256" key="4">
    <source>
        <dbReference type="ARBA" id="ARBA00022729"/>
    </source>
</evidence>
<evidence type="ECO:0000256" key="9">
    <source>
        <dbReference type="ARBA" id="ARBA00023157"/>
    </source>
</evidence>
<dbReference type="InterPro" id="IPR006029">
    <property type="entry name" value="Neurotrans-gated_channel_TM"/>
</dbReference>
<feature type="transmembrane region" description="Helical" evidence="14">
    <location>
        <begin position="211"/>
        <end position="233"/>
    </location>
</feature>
<dbReference type="GO" id="GO:0045211">
    <property type="term" value="C:postsynaptic membrane"/>
    <property type="evidence" value="ECO:0007669"/>
    <property type="project" value="UniProtKB-SubCell"/>
</dbReference>
<comment type="subcellular location">
    <subcellularLocation>
        <location evidence="13">Postsynaptic cell membrane</location>
        <topology evidence="13">Multi-pass membrane protein</topology>
    </subcellularLocation>
</comment>
<reference evidence="17 18" key="1">
    <citation type="journal article" date="2007" name="Science">
        <title>Sea anemone genome reveals ancestral eumetazoan gene repertoire and genomic organization.</title>
        <authorList>
            <person name="Putnam N.H."/>
            <person name="Srivastava M."/>
            <person name="Hellsten U."/>
            <person name="Dirks B."/>
            <person name="Chapman J."/>
            <person name="Salamov A."/>
            <person name="Terry A."/>
            <person name="Shapiro H."/>
            <person name="Lindquist E."/>
            <person name="Kapitonov V.V."/>
            <person name="Jurka J."/>
            <person name="Genikhovich G."/>
            <person name="Grigoriev I.V."/>
            <person name="Lucas S.M."/>
            <person name="Steele R.E."/>
            <person name="Finnerty J.R."/>
            <person name="Technau U."/>
            <person name="Martindale M.Q."/>
            <person name="Rokhsar D.S."/>
        </authorList>
    </citation>
    <scope>NUCLEOTIDE SEQUENCE [LARGE SCALE GENOMIC DNA]</scope>
    <source>
        <strain evidence="18">CH2 X CH6</strain>
    </source>
</reference>
<evidence type="ECO:0000256" key="11">
    <source>
        <dbReference type="ARBA" id="ARBA00023257"/>
    </source>
</evidence>
<keyword evidence="12 14" id="KW-0407">Ion channel</keyword>
<keyword evidence="10" id="KW-0325">Glycoprotein</keyword>
<protein>
    <submittedName>
        <fullName evidence="17">Uncharacterized protein</fullName>
    </submittedName>
</protein>
<dbReference type="NCBIfam" id="TIGR00860">
    <property type="entry name" value="LIC"/>
    <property type="match status" value="1"/>
</dbReference>
<dbReference type="GO" id="GO:1902476">
    <property type="term" value="P:chloride transmembrane transport"/>
    <property type="evidence" value="ECO:0000318"/>
    <property type="project" value="GO_Central"/>
</dbReference>
<dbReference type="Gene3D" id="1.20.58.390">
    <property type="entry name" value="Neurotransmitter-gated ion-channel transmembrane domain"/>
    <property type="match status" value="1"/>
</dbReference>
<dbReference type="AlphaFoldDB" id="A7RTF6"/>
<evidence type="ECO:0000256" key="1">
    <source>
        <dbReference type="ARBA" id="ARBA00022448"/>
    </source>
</evidence>
<dbReference type="InterPro" id="IPR006028">
    <property type="entry name" value="GABAA/Glycine_rcpt"/>
</dbReference>
<evidence type="ECO:0000313" key="17">
    <source>
        <dbReference type="EMBL" id="EDO45257.1"/>
    </source>
</evidence>
<keyword evidence="6" id="KW-0770">Synapse</keyword>
<evidence type="ECO:0000256" key="8">
    <source>
        <dbReference type="ARBA" id="ARBA00023136"/>
    </source>
</evidence>
<comment type="caution">
    <text evidence="14">Lacks conserved residue(s) required for the propagation of feature annotation.</text>
</comment>
<keyword evidence="18" id="KW-1185">Reference proteome</keyword>
<dbReference type="InterPro" id="IPR006201">
    <property type="entry name" value="Neur_channel"/>
</dbReference>
<evidence type="ECO:0000259" key="15">
    <source>
        <dbReference type="Pfam" id="PF02931"/>
    </source>
</evidence>
<evidence type="ECO:0000256" key="2">
    <source>
        <dbReference type="ARBA" id="ARBA00022475"/>
    </source>
</evidence>
<comment type="similarity">
    <text evidence="14">Belongs to the ligand-gated ion channel (TC 1.A.9) family.</text>
</comment>
<dbReference type="SUPFAM" id="SSF90112">
    <property type="entry name" value="Neurotransmitter-gated ion-channel transmembrane pore"/>
    <property type="match status" value="1"/>
</dbReference>
<name>A7RTF6_NEMVE</name>
<sequence>NITLLLSEILRGYDSLLRPGLGGKPCRVKVNLYFMSFAPINEPQMEYTPTFYFRQYWQDPRLAFGDSIRAEAIRPRGDFTKKIWTPDTFFIDDVTDNVRRVDSMLEISSNGSFNTNRFFRWRIRSFCPMTFTRFPFDVQRCSFTFSSFSYNDKDLVYEWMKNPPALEFSSQLRMAHYDLIEWSTESKLDEFVTGKYASLTAKFVFKRRVRFYILSAFIPAAFIVILSWVGFWIDERSVPARVSLGITTVLAITTLIFGVQSTLPRVGYIKAIDVYLLGNFLFVFASLVEYA</sequence>
<evidence type="ECO:0000256" key="7">
    <source>
        <dbReference type="ARBA" id="ARBA00023065"/>
    </source>
</evidence>
<dbReference type="InterPro" id="IPR038050">
    <property type="entry name" value="Neuro_actylchol_rec"/>
</dbReference>
<keyword evidence="8 14" id="KW-0472">Membrane</keyword>
<feature type="domain" description="Neurotransmitter-gated ion-channel transmembrane" evidence="16">
    <location>
        <begin position="218"/>
        <end position="291"/>
    </location>
</feature>
<dbReference type="Pfam" id="PF02931">
    <property type="entry name" value="Neur_chan_LBD"/>
    <property type="match status" value="1"/>
</dbReference>
<evidence type="ECO:0000259" key="16">
    <source>
        <dbReference type="Pfam" id="PF02932"/>
    </source>
</evidence>
<dbReference type="PhylomeDB" id="A7RTF6"/>
<organism evidence="17 18">
    <name type="scientific">Nematostella vectensis</name>
    <name type="common">Starlet sea anemone</name>
    <dbReference type="NCBI Taxonomy" id="45351"/>
    <lineage>
        <taxon>Eukaryota</taxon>
        <taxon>Metazoa</taxon>
        <taxon>Cnidaria</taxon>
        <taxon>Anthozoa</taxon>
        <taxon>Hexacorallia</taxon>
        <taxon>Actiniaria</taxon>
        <taxon>Edwardsiidae</taxon>
        <taxon>Nematostella</taxon>
    </lineage>
</organism>
<evidence type="ECO:0000256" key="13">
    <source>
        <dbReference type="ARBA" id="ARBA00034104"/>
    </source>
</evidence>
<dbReference type="SUPFAM" id="SSF63712">
    <property type="entry name" value="Nicotinic receptor ligand binding domain-like"/>
    <property type="match status" value="1"/>
</dbReference>
<dbReference type="InterPro" id="IPR006202">
    <property type="entry name" value="Neur_chan_lig-bd"/>
</dbReference>
<keyword evidence="7 14" id="KW-0406">Ion transport</keyword>
<dbReference type="HOGENOM" id="CLU_010920_3_1_1"/>
<dbReference type="OMA" id="INEPQME"/>
<dbReference type="GO" id="GO:0004890">
    <property type="term" value="F:GABA-A receptor activity"/>
    <property type="evidence" value="ECO:0007669"/>
    <property type="project" value="InterPro"/>
</dbReference>
<dbReference type="eggNOG" id="KOG3643">
    <property type="taxonomic scope" value="Eukaryota"/>
</dbReference>
<dbReference type="PRINTS" id="PR01620">
    <property type="entry name" value="GABAARGAMMA"/>
</dbReference>
<dbReference type="Pfam" id="PF02932">
    <property type="entry name" value="Neur_chan_memb"/>
    <property type="match status" value="1"/>
</dbReference>
<dbReference type="InParanoid" id="A7RTF6"/>
<dbReference type="Proteomes" id="UP000001593">
    <property type="component" value="Unassembled WGS sequence"/>
</dbReference>
<keyword evidence="11" id="KW-0628">Postsynaptic cell membrane</keyword>
<keyword evidence="3 14" id="KW-0812">Transmembrane</keyword>
<evidence type="ECO:0000256" key="5">
    <source>
        <dbReference type="ARBA" id="ARBA00022989"/>
    </source>
</evidence>
<feature type="transmembrane region" description="Helical" evidence="14">
    <location>
        <begin position="271"/>
        <end position="288"/>
    </location>
</feature>
<dbReference type="EMBL" id="DS469537">
    <property type="protein sequence ID" value="EDO45257.1"/>
    <property type="molecule type" value="Genomic_DNA"/>
</dbReference>
<dbReference type="PANTHER" id="PTHR18945">
    <property type="entry name" value="NEUROTRANSMITTER GATED ION CHANNEL"/>
    <property type="match status" value="1"/>
</dbReference>
<keyword evidence="2" id="KW-1003">Cell membrane</keyword>
<dbReference type="GO" id="GO:0005231">
    <property type="term" value="F:excitatory extracellular ligand-gated monoatomic ion channel activity"/>
    <property type="evidence" value="ECO:0000318"/>
    <property type="project" value="GO_Central"/>
</dbReference>
<dbReference type="InterPro" id="IPR018000">
    <property type="entry name" value="Neurotransmitter_ion_chnl_CS"/>
</dbReference>
<keyword evidence="5 14" id="KW-1133">Transmembrane helix</keyword>
<dbReference type="PRINTS" id="PR00253">
    <property type="entry name" value="GABAARECEPTR"/>
</dbReference>
<dbReference type="GO" id="GO:0007214">
    <property type="term" value="P:gamma-aminobutyric acid signaling pathway"/>
    <property type="evidence" value="ECO:0007669"/>
    <property type="project" value="InterPro"/>
</dbReference>
<dbReference type="PROSITE" id="PS00236">
    <property type="entry name" value="NEUROTR_ION_CHANNEL"/>
    <property type="match status" value="1"/>
</dbReference>
<feature type="non-terminal residue" evidence="17">
    <location>
        <position position="1"/>
    </location>
</feature>
<dbReference type="InterPro" id="IPR005437">
    <property type="entry name" value="GABRG-1/4"/>
</dbReference>